<dbReference type="InterPro" id="IPR027417">
    <property type="entry name" value="P-loop_NTPase"/>
</dbReference>
<accession>A0A6L6QHZ4</accession>
<keyword evidence="2" id="KW-0547">Nucleotide-binding</keyword>
<organism evidence="2 3">
    <name type="scientific">Massilia eburnea</name>
    <dbReference type="NCBI Taxonomy" id="1776165"/>
    <lineage>
        <taxon>Bacteria</taxon>
        <taxon>Pseudomonadati</taxon>
        <taxon>Pseudomonadota</taxon>
        <taxon>Betaproteobacteria</taxon>
        <taxon>Burkholderiales</taxon>
        <taxon>Oxalobacteraceae</taxon>
        <taxon>Telluria group</taxon>
        <taxon>Massilia</taxon>
    </lineage>
</organism>
<dbReference type="Gene3D" id="3.40.50.300">
    <property type="entry name" value="P-loop containing nucleotide triphosphate hydrolases"/>
    <property type="match status" value="1"/>
</dbReference>
<evidence type="ECO:0000313" key="2">
    <source>
        <dbReference type="EMBL" id="MTW11266.1"/>
    </source>
</evidence>
<dbReference type="InterPro" id="IPR003593">
    <property type="entry name" value="AAA+_ATPase"/>
</dbReference>
<dbReference type="OrthoDB" id="9783370at2"/>
<dbReference type="GO" id="GO:0005524">
    <property type="term" value="F:ATP binding"/>
    <property type="evidence" value="ECO:0007669"/>
    <property type="project" value="UniProtKB-KW"/>
</dbReference>
<dbReference type="AlphaFoldDB" id="A0A6L6QHZ4"/>
<comment type="caution">
    <text evidence="2">The sequence shown here is derived from an EMBL/GenBank/DDBJ whole genome shotgun (WGS) entry which is preliminary data.</text>
</comment>
<sequence length="438" mass="49319">MPADFEETSKRAWADDPLRVPAPRTVEETGLPFLLLVELTAKILYQRGQVKLNELGGHLKLPLSVLDPIISFMRTEKLTEMVRRGVSNTDADIVYNLTDTGRARAAEFVRRDAYAGAAPVTFSDYAERVRAHSVAQMRVKREHIRKVFDGIVASPAVLDQLGAAMNSGRAIFVHGPAGSGKTYLAERLNGLLQGQIAVPHALLVDGDIIPMFDPVVHTAIEDTAPPGMLFDRRTPRDQRWVRSERPAVITGGELTLDALDLRFDPATRLYQAPPHLKANGGIFIIDDLGRQRCSPVELMNRWIVPMDRQVDYLSLQNGYKFPVPFDVVVIFSSNLPPESLADGSFLRRLGYKIHIGPLQPEQYETVFRQVCQRYSVPFEAETFAWLMRQHHTHEKPFMACYPRDLVSQLRDLAAYEGRLPTLDVASLEWAWNNYFSAV</sequence>
<proteinExistence type="predicted"/>
<reference evidence="2 3" key="1">
    <citation type="submission" date="2019-11" db="EMBL/GenBank/DDBJ databases">
        <title>Type strains purchased from KCTC, JCM and DSMZ.</title>
        <authorList>
            <person name="Lu H."/>
        </authorList>
    </citation>
    <scope>NUCLEOTIDE SEQUENCE [LARGE SCALE GENOMIC DNA]</scope>
    <source>
        <strain evidence="2 3">JCM 31587</strain>
    </source>
</reference>
<evidence type="ECO:0000259" key="1">
    <source>
        <dbReference type="SMART" id="SM00382"/>
    </source>
</evidence>
<dbReference type="Proteomes" id="UP000472320">
    <property type="component" value="Unassembled WGS sequence"/>
</dbReference>
<keyword evidence="2" id="KW-0067">ATP-binding</keyword>
<dbReference type="SUPFAM" id="SSF52540">
    <property type="entry name" value="P-loop containing nucleoside triphosphate hydrolases"/>
    <property type="match status" value="1"/>
</dbReference>
<keyword evidence="3" id="KW-1185">Reference proteome</keyword>
<feature type="domain" description="AAA+ ATPase" evidence="1">
    <location>
        <begin position="167"/>
        <end position="359"/>
    </location>
</feature>
<dbReference type="EMBL" id="WNKX01000007">
    <property type="protein sequence ID" value="MTW11266.1"/>
    <property type="molecule type" value="Genomic_DNA"/>
</dbReference>
<evidence type="ECO:0000313" key="3">
    <source>
        <dbReference type="Proteomes" id="UP000472320"/>
    </source>
</evidence>
<gene>
    <name evidence="2" type="ORF">GM658_11745</name>
</gene>
<protein>
    <submittedName>
        <fullName evidence="2">ATP-binding protein</fullName>
    </submittedName>
</protein>
<dbReference type="RefSeq" id="WP_155454221.1">
    <property type="nucleotide sequence ID" value="NZ_WNKX01000007.1"/>
</dbReference>
<name>A0A6L6QHZ4_9BURK</name>
<dbReference type="SMART" id="SM00382">
    <property type="entry name" value="AAA"/>
    <property type="match status" value="1"/>
</dbReference>